<dbReference type="EMBL" id="KZ107862">
    <property type="protein sequence ID" value="OSS43661.1"/>
    <property type="molecule type" value="Genomic_DNA"/>
</dbReference>
<name>A0A1Y2LIF0_EPING</name>
<gene>
    <name evidence="2" type="ORF">B5807_11594</name>
</gene>
<dbReference type="FunCoup" id="A0A1Y2LIF0">
    <property type="interactions" value="23"/>
</dbReference>
<dbReference type="PANTHER" id="PTHR48079:SF7">
    <property type="entry name" value="NAD(P)-BINDING DOMAIN-CONTAINING PROTEIN-RELATED"/>
    <property type="match status" value="1"/>
</dbReference>
<evidence type="ECO:0000259" key="1">
    <source>
        <dbReference type="Pfam" id="PF13460"/>
    </source>
</evidence>
<protein>
    <recommendedName>
        <fullName evidence="1">NAD(P)-binding domain-containing protein</fullName>
    </recommendedName>
</protein>
<dbReference type="OMA" id="HNDWDGV"/>
<dbReference type="Pfam" id="PF13460">
    <property type="entry name" value="NAD_binding_10"/>
    <property type="match status" value="1"/>
</dbReference>
<dbReference type="Proteomes" id="UP000193240">
    <property type="component" value="Unassembled WGS sequence"/>
</dbReference>
<dbReference type="SUPFAM" id="SSF51735">
    <property type="entry name" value="NAD(P)-binding Rossmann-fold domains"/>
    <property type="match status" value="1"/>
</dbReference>
<dbReference type="STRING" id="105696.A0A1Y2LIF0"/>
<reference evidence="2 3" key="1">
    <citation type="journal article" date="2017" name="Genome Announc.">
        <title>Genome sequence of the saprophytic ascomycete Epicoccum nigrum ICMP 19927 strain isolated from New Zealand.</title>
        <authorList>
            <person name="Fokin M."/>
            <person name="Fleetwood D."/>
            <person name="Weir B.S."/>
            <person name="Villas-Boas S.G."/>
        </authorList>
    </citation>
    <scope>NUCLEOTIDE SEQUENCE [LARGE SCALE GENOMIC DNA]</scope>
    <source>
        <strain evidence="2 3">ICMP 19927</strain>
    </source>
</reference>
<dbReference type="InParanoid" id="A0A1Y2LIF0"/>
<organism evidence="2 3">
    <name type="scientific">Epicoccum nigrum</name>
    <name type="common">Soil fungus</name>
    <name type="synonym">Epicoccum purpurascens</name>
    <dbReference type="NCBI Taxonomy" id="105696"/>
    <lineage>
        <taxon>Eukaryota</taxon>
        <taxon>Fungi</taxon>
        <taxon>Dikarya</taxon>
        <taxon>Ascomycota</taxon>
        <taxon>Pezizomycotina</taxon>
        <taxon>Dothideomycetes</taxon>
        <taxon>Pleosporomycetidae</taxon>
        <taxon>Pleosporales</taxon>
        <taxon>Pleosporineae</taxon>
        <taxon>Didymellaceae</taxon>
        <taxon>Epicoccum</taxon>
    </lineage>
</organism>
<dbReference type="Gene3D" id="3.40.50.720">
    <property type="entry name" value="NAD(P)-binding Rossmann-like Domain"/>
    <property type="match status" value="1"/>
</dbReference>
<dbReference type="GO" id="GO:0004029">
    <property type="term" value="F:aldehyde dehydrogenase (NAD+) activity"/>
    <property type="evidence" value="ECO:0007669"/>
    <property type="project" value="TreeGrafter"/>
</dbReference>
<evidence type="ECO:0000313" key="3">
    <source>
        <dbReference type="Proteomes" id="UP000193240"/>
    </source>
</evidence>
<keyword evidence="3" id="KW-1185">Reference proteome</keyword>
<feature type="domain" description="NAD(P)-binding" evidence="1">
    <location>
        <begin position="8"/>
        <end position="82"/>
    </location>
</feature>
<dbReference type="PANTHER" id="PTHR48079">
    <property type="entry name" value="PROTEIN YEEZ"/>
    <property type="match status" value="1"/>
</dbReference>
<evidence type="ECO:0000313" key="2">
    <source>
        <dbReference type="EMBL" id="OSS43661.1"/>
    </source>
</evidence>
<dbReference type="GO" id="GO:0005737">
    <property type="term" value="C:cytoplasm"/>
    <property type="evidence" value="ECO:0007669"/>
    <property type="project" value="TreeGrafter"/>
</dbReference>
<dbReference type="AlphaFoldDB" id="A0A1Y2LIF0"/>
<dbReference type="InterPro" id="IPR016040">
    <property type="entry name" value="NAD(P)-bd_dom"/>
</dbReference>
<sequence>MTKLFITGATGYIGGDVLYAVANTYPDLEITALVRNSDKGAQVASQYPRVRLVYGDLDSSELLTTEASHANIVLHCADCDHVGAATAIVAGMSRSSNPGPSYLVHTSGTGVLSWADFEEKTFGFRREHTYDDWDGIKEVTSLPDAALHRNVDKIVLAASEGAEEIKTAIVCPPCIYGPGRGPGNQDSVQVYKYSAATLKRGKGFIINEGTNIWTESHIRDLSNIFLGLVTSALEPNGGKATWNEDGYYFSETGTFAWGDIGKAIAKIAHEKKFIDTNEVDAITTNDADKLLPMGSYLWGTNSRCKAKRASKLLSWKPQERSLMDLLPDIVDGEAKKQGLIKGHAEKASGSV</sequence>
<accession>A0A1Y2LIF0</accession>
<proteinExistence type="predicted"/>
<dbReference type="InterPro" id="IPR036291">
    <property type="entry name" value="NAD(P)-bd_dom_sf"/>
</dbReference>
<dbReference type="InterPro" id="IPR051783">
    <property type="entry name" value="NAD(P)-dependent_oxidoreduct"/>
</dbReference>